<organism evidence="2 3">
    <name type="scientific">Pseudomonas helleri</name>
    <dbReference type="NCBI Taxonomy" id="1608996"/>
    <lineage>
        <taxon>Bacteria</taxon>
        <taxon>Pseudomonadati</taxon>
        <taxon>Pseudomonadota</taxon>
        <taxon>Gammaproteobacteria</taxon>
        <taxon>Pseudomonadales</taxon>
        <taxon>Pseudomonadaceae</taxon>
        <taxon>Pseudomonas</taxon>
    </lineage>
</organism>
<dbReference type="AlphaFoldDB" id="A0A6G1W8Z4"/>
<gene>
    <name evidence="2" type="ORF">GHN41_21095</name>
    <name evidence="1" type="ORF">GHN94_17125</name>
</gene>
<name>A0A6G1W8Z4_9PSED</name>
<dbReference type="RefSeq" id="WP_153405591.1">
    <property type="nucleotide sequence ID" value="NZ_WIVT01000038.1"/>
</dbReference>
<evidence type="ECO:0000313" key="4">
    <source>
        <dbReference type="Proteomes" id="UP000713985"/>
    </source>
</evidence>
<comment type="caution">
    <text evidence="2">The sequence shown here is derived from an EMBL/GenBank/DDBJ whole genome shotgun (WGS) entry which is preliminary data.</text>
</comment>
<evidence type="ECO:0000313" key="3">
    <source>
        <dbReference type="Proteomes" id="UP000443000"/>
    </source>
</evidence>
<evidence type="ECO:0000313" key="1">
    <source>
        <dbReference type="EMBL" id="MQT27536.1"/>
    </source>
</evidence>
<dbReference type="EMBL" id="WIVT01000038">
    <property type="protein sequence ID" value="MQU18924.1"/>
    <property type="molecule type" value="Genomic_DNA"/>
</dbReference>
<protein>
    <submittedName>
        <fullName evidence="2">Uncharacterized protein</fullName>
    </submittedName>
</protein>
<keyword evidence="4" id="KW-1185">Reference proteome</keyword>
<dbReference type="Proteomes" id="UP000713985">
    <property type="component" value="Unassembled WGS sequence"/>
</dbReference>
<dbReference type="EMBL" id="WIWP01000036">
    <property type="protein sequence ID" value="MQT27536.1"/>
    <property type="molecule type" value="Genomic_DNA"/>
</dbReference>
<accession>A0A6G1W8Z4</accession>
<proteinExistence type="predicted"/>
<dbReference type="Proteomes" id="UP000443000">
    <property type="component" value="Unassembled WGS sequence"/>
</dbReference>
<reference evidence="3 4" key="1">
    <citation type="submission" date="2019-10" db="EMBL/GenBank/DDBJ databases">
        <title>Evaluation of single-gene subtyping targets for Pseudomonas.</title>
        <authorList>
            <person name="Reichler S.J."/>
            <person name="Orsi R.H."/>
            <person name="Wiedmann M."/>
            <person name="Martin N.H."/>
            <person name="Murphy S.I."/>
        </authorList>
    </citation>
    <scope>NUCLEOTIDE SEQUENCE [LARGE SCALE GENOMIC DNA]</scope>
    <source>
        <strain evidence="1 4">FSL R10-0802</strain>
        <strain evidence="2 3">FSL R10-1594</strain>
    </source>
</reference>
<sequence length="59" mass="6116">MKTQATKTPRSNSLVNVDFAALESVLAYLRKGLTVTENGQVITVSRAAPGAVTAIGRAA</sequence>
<evidence type="ECO:0000313" key="2">
    <source>
        <dbReference type="EMBL" id="MQU18924.1"/>
    </source>
</evidence>